<dbReference type="AlphaFoldDB" id="A0A5K3EGM0"/>
<dbReference type="InterPro" id="IPR008491">
    <property type="entry name" value="CDK5RAP3"/>
</dbReference>
<name>A0A5K3EGM0_MESCO</name>
<dbReference type="GO" id="GO:0012505">
    <property type="term" value="C:endomembrane system"/>
    <property type="evidence" value="ECO:0007669"/>
    <property type="project" value="TreeGrafter"/>
</dbReference>
<evidence type="ECO:0000313" key="3">
    <source>
        <dbReference type="WBParaSite" id="MCU_000038-RB"/>
    </source>
</evidence>
<comment type="similarity">
    <text evidence="1">Belongs to the CDK5RAP3 family.</text>
</comment>
<evidence type="ECO:0000256" key="2">
    <source>
        <dbReference type="SAM" id="Coils"/>
    </source>
</evidence>
<feature type="coiled-coil region" evidence="2">
    <location>
        <begin position="445"/>
        <end position="493"/>
    </location>
</feature>
<reference evidence="3" key="1">
    <citation type="submission" date="2019-11" db="UniProtKB">
        <authorList>
            <consortium name="WormBaseParasite"/>
        </authorList>
    </citation>
    <scope>IDENTIFICATION</scope>
</reference>
<dbReference type="GO" id="GO:0007346">
    <property type="term" value="P:regulation of mitotic cell cycle"/>
    <property type="evidence" value="ECO:0007669"/>
    <property type="project" value="TreeGrafter"/>
</dbReference>
<dbReference type="PANTHER" id="PTHR14894">
    <property type="entry name" value="CDK5 REGULATORY SUBUNIT-ASSOCIATED PROTEIN 3"/>
    <property type="match status" value="1"/>
</dbReference>
<organism evidence="3">
    <name type="scientific">Mesocestoides corti</name>
    <name type="common">Flatworm</name>
    <dbReference type="NCBI Taxonomy" id="53468"/>
    <lineage>
        <taxon>Eukaryota</taxon>
        <taxon>Metazoa</taxon>
        <taxon>Spiralia</taxon>
        <taxon>Lophotrochozoa</taxon>
        <taxon>Platyhelminthes</taxon>
        <taxon>Cestoda</taxon>
        <taxon>Eucestoda</taxon>
        <taxon>Cyclophyllidea</taxon>
        <taxon>Mesocestoididae</taxon>
        <taxon>Mesocestoides</taxon>
    </lineage>
</organism>
<accession>A0A5K3EGM0</accession>
<keyword evidence="2" id="KW-0175">Coiled coil</keyword>
<protein>
    <submittedName>
        <fullName evidence="3">CDK5RAP3</fullName>
    </submittedName>
</protein>
<evidence type="ECO:0000256" key="1">
    <source>
        <dbReference type="ARBA" id="ARBA00007478"/>
    </source>
</evidence>
<dbReference type="WBParaSite" id="MCU_000038-RB">
    <property type="protein sequence ID" value="MCU_000038-RB"/>
    <property type="gene ID" value="MCU_000038"/>
</dbReference>
<sequence length="520" mass="58486">MPPPISVQSQKLIPWLVERNVISKSYMKSLTSISKKIEEFSKSSPEKIKDIEVQPVQYFFALAVLNHLEQTETTKDFLGRASASVRTWRNIVSCYESEHINLAEVSERLNDVCFQLPKCKAAIADRQKLINDLQRKVVEFTSNQQSKESELERFRKQFDIKDEHARLQLLEKASTLPDILDDYVLKLKSLSPVLDFYTAFISYVNPENSRSGAQVCSTLRLLIKCGHVTVYEWRTGNPPTSVGASDDYLPTMLERERQNVEAMKKEALIDDQEIDLGALDVESEADLSEIDFGTDLLGDIDVIDLHDVTLGGGADHGSSPQMTGKAMAVGPDARLLLDTSEGRNALINDLEELTTFLLRIKENHFDFQADDSHAPEAKKKTTGGISVDALTPIYHQIMQDAPAEIYPMSLDNLDSMSSAVQKAFDEITNETITHLALLRLQPSYLERLISRMQDLKQQADRSRAKVTELTASIDQANGELLTLHTEINNLLQERKNLVSFLESQLSKLYEREIKLVGAVA</sequence>
<dbReference type="Pfam" id="PF05600">
    <property type="entry name" value="CDK5RAP3"/>
    <property type="match status" value="1"/>
</dbReference>
<dbReference type="PANTHER" id="PTHR14894:SF0">
    <property type="entry name" value="CDK5 REGULATORY SUBUNIT-ASSOCIATED PROTEIN 3"/>
    <property type="match status" value="1"/>
</dbReference>
<proteinExistence type="inferred from homology"/>